<dbReference type="InterPro" id="IPR011527">
    <property type="entry name" value="ABC1_TM_dom"/>
</dbReference>
<protein>
    <submittedName>
        <fullName evidence="12">ABC transporter ATP-binding protein</fullName>
    </submittedName>
</protein>
<evidence type="ECO:0000256" key="4">
    <source>
        <dbReference type="ARBA" id="ARBA00022692"/>
    </source>
</evidence>
<evidence type="ECO:0000256" key="6">
    <source>
        <dbReference type="ARBA" id="ARBA00022840"/>
    </source>
</evidence>
<feature type="transmembrane region" description="Helical" evidence="9">
    <location>
        <begin position="156"/>
        <end position="176"/>
    </location>
</feature>
<reference evidence="12" key="2">
    <citation type="journal article" date="2021" name="Sci. Rep.">
        <title>The distribution of antibiotic resistance genes in chicken gut microbiota commensals.</title>
        <authorList>
            <person name="Juricova H."/>
            <person name="Matiasovicova J."/>
            <person name="Kubasova T."/>
            <person name="Cejkova D."/>
            <person name="Rychlik I."/>
        </authorList>
    </citation>
    <scope>NUCLEOTIDE SEQUENCE</scope>
    <source>
        <strain evidence="12">An836</strain>
    </source>
</reference>
<dbReference type="InterPro" id="IPR003439">
    <property type="entry name" value="ABC_transporter-like_ATP-bd"/>
</dbReference>
<evidence type="ECO:0000256" key="3">
    <source>
        <dbReference type="ARBA" id="ARBA00022475"/>
    </source>
</evidence>
<accession>A0A938WXH0</accession>
<dbReference type="EMBL" id="JACLYU010000003">
    <property type="protein sequence ID" value="MBM6699375.1"/>
    <property type="molecule type" value="Genomic_DNA"/>
</dbReference>
<evidence type="ECO:0000256" key="2">
    <source>
        <dbReference type="ARBA" id="ARBA00022448"/>
    </source>
</evidence>
<dbReference type="AlphaFoldDB" id="A0A938WXH0"/>
<dbReference type="FunFam" id="3.40.50.300:FF:000854">
    <property type="entry name" value="Multidrug ABC transporter ATP-binding protein"/>
    <property type="match status" value="1"/>
</dbReference>
<feature type="transmembrane region" description="Helical" evidence="9">
    <location>
        <begin position="236"/>
        <end position="257"/>
    </location>
</feature>
<dbReference type="PANTHER" id="PTHR43394">
    <property type="entry name" value="ATP-DEPENDENT PERMEASE MDL1, MITOCHONDRIAL"/>
    <property type="match status" value="1"/>
</dbReference>
<evidence type="ECO:0000256" key="1">
    <source>
        <dbReference type="ARBA" id="ARBA00004651"/>
    </source>
</evidence>
<feature type="transmembrane region" description="Helical" evidence="9">
    <location>
        <begin position="126"/>
        <end position="150"/>
    </location>
</feature>
<dbReference type="PANTHER" id="PTHR43394:SF1">
    <property type="entry name" value="ATP-BINDING CASSETTE SUB-FAMILY B MEMBER 10, MITOCHONDRIAL"/>
    <property type="match status" value="1"/>
</dbReference>
<dbReference type="GO" id="GO:0005524">
    <property type="term" value="F:ATP binding"/>
    <property type="evidence" value="ECO:0007669"/>
    <property type="project" value="UniProtKB-KW"/>
</dbReference>
<reference evidence="12" key="1">
    <citation type="submission" date="2020-08" db="EMBL/GenBank/DDBJ databases">
        <authorList>
            <person name="Cejkova D."/>
            <person name="Kubasova T."/>
            <person name="Jahodarova E."/>
            <person name="Rychlik I."/>
        </authorList>
    </citation>
    <scope>NUCLEOTIDE SEQUENCE</scope>
    <source>
        <strain evidence="12">An836</strain>
    </source>
</reference>
<sequence length="576" mass="63992">MFRIMKEYLRPYKLQVAALVLFQVVQAILNLYLPNLNADIINKGVASGDKNEIYRYGAIMLGFAVVQVIAAIVAAYLSSRLAMRIGYQLRRDYFNAVEGFSLQEVERFSAGSLITRATNDAQQVQMMFFQGFMIVLQAPIMFLGGIALALKQDVPLTASLVVILPVIVVVMGLLMGRMGPLFGELQRRLDALNRIVREQITGVRVIRAFTREKTEAERFKGGNDNLYRTMLSVGRLMSLMMPLMMFIINLSNIAIMWFGGKRIDAGGMEIGSLQAFIMYLMMILTSLMMAAMMMVMAPRAMVSAKRINEVRDTEPSITAPEHPYEPADPKGEVTFDHVSFRYPGADDPVLDDVSFTVRPGQTTAIIGATGSGKSTIIRLAQRMFDVTDGRVLVDGHDVREYDPHRLAQLFGPVPQKALLFSGTVASNLRFGDPNADEAQMWKALEIAQSDGFIREDPQGLDAPVAQGGTNFSGGQRQRLCIARAIMRAPKIFTFDDSFSALDFATDRRLRDALKPITRQSAVIIVAQRISTVMDADQILVLDNGRVVGKGTHDELMRGCPTYREIADSQLKNEEED</sequence>
<dbReference type="SMART" id="SM00382">
    <property type="entry name" value="AAA"/>
    <property type="match status" value="1"/>
</dbReference>
<dbReference type="Pfam" id="PF00005">
    <property type="entry name" value="ABC_tran"/>
    <property type="match status" value="1"/>
</dbReference>
<dbReference type="Pfam" id="PF00664">
    <property type="entry name" value="ABC_membrane"/>
    <property type="match status" value="1"/>
</dbReference>
<dbReference type="GO" id="GO:0005886">
    <property type="term" value="C:plasma membrane"/>
    <property type="evidence" value="ECO:0007669"/>
    <property type="project" value="UniProtKB-SubCell"/>
</dbReference>
<dbReference type="CDD" id="cd18548">
    <property type="entry name" value="ABC_6TM_Tm287_like"/>
    <property type="match status" value="1"/>
</dbReference>
<organism evidence="12 13">
    <name type="scientific">Bifidobacterium pullorum subsp. saeculare</name>
    <dbReference type="NCBI Taxonomy" id="78257"/>
    <lineage>
        <taxon>Bacteria</taxon>
        <taxon>Bacillati</taxon>
        <taxon>Actinomycetota</taxon>
        <taxon>Actinomycetes</taxon>
        <taxon>Bifidobacteriales</taxon>
        <taxon>Bifidobacteriaceae</taxon>
        <taxon>Bifidobacterium</taxon>
    </lineage>
</organism>
<dbReference type="InterPro" id="IPR039421">
    <property type="entry name" value="Type_1_exporter"/>
</dbReference>
<feature type="transmembrane region" description="Helical" evidence="9">
    <location>
        <begin position="277"/>
        <end position="297"/>
    </location>
</feature>
<dbReference type="InterPro" id="IPR036640">
    <property type="entry name" value="ABC1_TM_sf"/>
</dbReference>
<evidence type="ECO:0000256" key="9">
    <source>
        <dbReference type="SAM" id="Phobius"/>
    </source>
</evidence>
<feature type="domain" description="ABC transmembrane type-1" evidence="11">
    <location>
        <begin position="17"/>
        <end position="299"/>
    </location>
</feature>
<dbReference type="InterPro" id="IPR017871">
    <property type="entry name" value="ABC_transporter-like_CS"/>
</dbReference>
<dbReference type="Proteomes" id="UP000718821">
    <property type="component" value="Unassembled WGS sequence"/>
</dbReference>
<evidence type="ECO:0000259" key="11">
    <source>
        <dbReference type="PROSITE" id="PS50929"/>
    </source>
</evidence>
<dbReference type="Gene3D" id="3.40.50.300">
    <property type="entry name" value="P-loop containing nucleotide triphosphate hydrolases"/>
    <property type="match status" value="1"/>
</dbReference>
<feature type="transmembrane region" description="Helical" evidence="9">
    <location>
        <begin position="12"/>
        <end position="33"/>
    </location>
</feature>
<name>A0A938WXH0_9BIFI</name>
<feature type="domain" description="ABC transporter" evidence="10">
    <location>
        <begin position="333"/>
        <end position="568"/>
    </location>
</feature>
<dbReference type="FunFam" id="1.20.1560.10:FF:000040">
    <property type="entry name" value="Multidrug ABC transporter ATP-binding protein"/>
    <property type="match status" value="1"/>
</dbReference>
<dbReference type="InterPro" id="IPR003593">
    <property type="entry name" value="AAA+_ATPase"/>
</dbReference>
<gene>
    <name evidence="12" type="ORF">H7U32_03360</name>
</gene>
<proteinExistence type="predicted"/>
<dbReference type="SUPFAM" id="SSF90123">
    <property type="entry name" value="ABC transporter transmembrane region"/>
    <property type="match status" value="1"/>
</dbReference>
<keyword evidence="5" id="KW-0547">Nucleotide-binding</keyword>
<keyword evidence="3" id="KW-1003">Cell membrane</keyword>
<evidence type="ECO:0000256" key="8">
    <source>
        <dbReference type="ARBA" id="ARBA00023136"/>
    </source>
</evidence>
<keyword evidence="6 12" id="KW-0067">ATP-binding</keyword>
<dbReference type="PROSITE" id="PS50929">
    <property type="entry name" value="ABC_TM1F"/>
    <property type="match status" value="1"/>
</dbReference>
<keyword evidence="13" id="KW-1185">Reference proteome</keyword>
<evidence type="ECO:0000313" key="13">
    <source>
        <dbReference type="Proteomes" id="UP000718821"/>
    </source>
</evidence>
<evidence type="ECO:0000256" key="7">
    <source>
        <dbReference type="ARBA" id="ARBA00022989"/>
    </source>
</evidence>
<evidence type="ECO:0000256" key="5">
    <source>
        <dbReference type="ARBA" id="ARBA00022741"/>
    </source>
</evidence>
<dbReference type="GO" id="GO:0015421">
    <property type="term" value="F:ABC-type oligopeptide transporter activity"/>
    <property type="evidence" value="ECO:0007669"/>
    <property type="project" value="TreeGrafter"/>
</dbReference>
<keyword evidence="8 9" id="KW-0472">Membrane</keyword>
<comment type="subcellular location">
    <subcellularLocation>
        <location evidence="1">Cell membrane</location>
        <topology evidence="1">Multi-pass membrane protein</topology>
    </subcellularLocation>
</comment>
<comment type="caution">
    <text evidence="12">The sequence shown here is derived from an EMBL/GenBank/DDBJ whole genome shotgun (WGS) entry which is preliminary data.</text>
</comment>
<dbReference type="GO" id="GO:0016887">
    <property type="term" value="F:ATP hydrolysis activity"/>
    <property type="evidence" value="ECO:0007669"/>
    <property type="project" value="InterPro"/>
</dbReference>
<dbReference type="SUPFAM" id="SSF52540">
    <property type="entry name" value="P-loop containing nucleoside triphosphate hydrolases"/>
    <property type="match status" value="1"/>
</dbReference>
<dbReference type="PROSITE" id="PS00211">
    <property type="entry name" value="ABC_TRANSPORTER_1"/>
    <property type="match status" value="1"/>
</dbReference>
<dbReference type="InterPro" id="IPR027417">
    <property type="entry name" value="P-loop_NTPase"/>
</dbReference>
<feature type="transmembrane region" description="Helical" evidence="9">
    <location>
        <begin position="53"/>
        <end position="77"/>
    </location>
</feature>
<dbReference type="Gene3D" id="1.20.1560.10">
    <property type="entry name" value="ABC transporter type 1, transmembrane domain"/>
    <property type="match status" value="1"/>
</dbReference>
<keyword evidence="2" id="KW-0813">Transport</keyword>
<evidence type="ECO:0000313" key="12">
    <source>
        <dbReference type="EMBL" id="MBM6699375.1"/>
    </source>
</evidence>
<dbReference type="RefSeq" id="WP_204468051.1">
    <property type="nucleotide sequence ID" value="NZ_JACLYU010000003.1"/>
</dbReference>
<dbReference type="PROSITE" id="PS50893">
    <property type="entry name" value="ABC_TRANSPORTER_2"/>
    <property type="match status" value="1"/>
</dbReference>
<evidence type="ECO:0000259" key="10">
    <source>
        <dbReference type="PROSITE" id="PS50893"/>
    </source>
</evidence>
<keyword evidence="4 9" id="KW-0812">Transmembrane</keyword>
<keyword evidence="7 9" id="KW-1133">Transmembrane helix</keyword>